<feature type="transmembrane region" description="Helical" evidence="1">
    <location>
        <begin position="123"/>
        <end position="149"/>
    </location>
</feature>
<feature type="transmembrane region" description="Helical" evidence="1">
    <location>
        <begin position="31"/>
        <end position="50"/>
    </location>
</feature>
<evidence type="ECO:0000313" key="2">
    <source>
        <dbReference type="EMBL" id="AXZ00116.1"/>
    </source>
</evidence>
<evidence type="ECO:0000256" key="1">
    <source>
        <dbReference type="SAM" id="Phobius"/>
    </source>
</evidence>
<feature type="transmembrane region" description="Helical" evidence="1">
    <location>
        <begin position="62"/>
        <end position="79"/>
    </location>
</feature>
<keyword evidence="1" id="KW-1133">Transmembrane helix</keyword>
<feature type="transmembrane region" description="Helical" evidence="1">
    <location>
        <begin position="213"/>
        <end position="237"/>
    </location>
</feature>
<proteinExistence type="predicted"/>
<name>A0A385JP34_PROMI</name>
<dbReference type="EMBL" id="KY710738">
    <property type="protein sequence ID" value="AXZ00116.1"/>
    <property type="molecule type" value="Genomic_DNA"/>
</dbReference>
<reference evidence="2" key="1">
    <citation type="journal article" date="2017" name="PLoS ONE">
        <title>Genetic diversity of the O antigens of Proteus species and the development of a suspension array for molecular serotyping.</title>
        <authorList>
            <person name="Yu X."/>
            <person name="Torzewska A."/>
            <person name="Zhang X."/>
            <person name="Yin Z."/>
            <person name="Drzewiecka D."/>
            <person name="Cao H."/>
            <person name="Liu B."/>
            <person name="Knirel Y.A."/>
            <person name="Rozalski A."/>
            <person name="Wang L."/>
        </authorList>
    </citation>
    <scope>NUCLEOTIDE SEQUENCE</scope>
    <source>
        <strain evidence="2">PrK 51/57</strain>
    </source>
</reference>
<protein>
    <submittedName>
        <fullName evidence="2">Wzy</fullName>
    </submittedName>
</protein>
<feature type="transmembrane region" description="Helical" evidence="1">
    <location>
        <begin position="184"/>
        <end position="201"/>
    </location>
</feature>
<sequence>MIKSNNSIFSVLLFLNTLLTFFIFCENLGELRYTIIIPILILIISIKIISDQLIIKLYNLKLLFIIIFIIIILGLPSHIELFPHKNNIDYSYFQYITSMLIKIITCYIVFWSIDFKKQYAYKIIKYVLLINVTFFFLQFTIVYSTSYYIDPLLFLTGDKQRYLANFSIPIIGATYRPTGFFEEPSTYAAFVTCLIACKLFINNKVDIVIKLSIASIFMSLSVAAIFYGFLLSIVLFFKQKNNTFFKIISFQLLPFIILFLSILISYRLDSLNGSASSIRLNLIKYIYDQSLPELLFGNGMLGVVTAFSEYMKSGNLWKIDVAALNDNGLWLFIIIKIGMVGLLSFMLIMKNKLLNDNFNFLIFIILLLTKLSFIYFGFIFYISLILFMRKNNE</sequence>
<keyword evidence="1" id="KW-0472">Membrane</keyword>
<organism evidence="2">
    <name type="scientific">Proteus mirabilis</name>
    <dbReference type="NCBI Taxonomy" id="584"/>
    <lineage>
        <taxon>Bacteria</taxon>
        <taxon>Pseudomonadati</taxon>
        <taxon>Pseudomonadota</taxon>
        <taxon>Gammaproteobacteria</taxon>
        <taxon>Enterobacterales</taxon>
        <taxon>Morganellaceae</taxon>
        <taxon>Proteus</taxon>
    </lineage>
</organism>
<feature type="transmembrane region" description="Helical" evidence="1">
    <location>
        <begin position="243"/>
        <end position="264"/>
    </location>
</feature>
<feature type="transmembrane region" description="Helical" evidence="1">
    <location>
        <begin position="328"/>
        <end position="348"/>
    </location>
</feature>
<keyword evidence="1" id="KW-0812">Transmembrane</keyword>
<feature type="transmembrane region" description="Helical" evidence="1">
    <location>
        <begin position="91"/>
        <end position="111"/>
    </location>
</feature>
<feature type="transmembrane region" description="Helical" evidence="1">
    <location>
        <begin position="7"/>
        <end position="25"/>
    </location>
</feature>
<accession>A0A385JP34</accession>
<feature type="transmembrane region" description="Helical" evidence="1">
    <location>
        <begin position="360"/>
        <end position="387"/>
    </location>
</feature>
<dbReference type="AlphaFoldDB" id="A0A385JP34"/>